<dbReference type="PROSITE" id="PS50835">
    <property type="entry name" value="IG_LIKE"/>
    <property type="match status" value="1"/>
</dbReference>
<dbReference type="EMBL" id="QBIY01013043">
    <property type="protein sequence ID" value="RXN12514.1"/>
    <property type="molecule type" value="Genomic_DNA"/>
</dbReference>
<dbReference type="STRING" id="84645.A0A498M0E3"/>
<dbReference type="Gene3D" id="2.60.40.10">
    <property type="entry name" value="Immunoglobulins"/>
    <property type="match status" value="1"/>
</dbReference>
<dbReference type="AlphaFoldDB" id="A0A498M0E3"/>
<dbReference type="Proteomes" id="UP000290572">
    <property type="component" value="Unassembled WGS sequence"/>
</dbReference>
<feature type="domain" description="Ig-like" evidence="1">
    <location>
        <begin position="3"/>
        <end position="93"/>
    </location>
</feature>
<dbReference type="InterPro" id="IPR036179">
    <property type="entry name" value="Ig-like_dom_sf"/>
</dbReference>
<evidence type="ECO:0000313" key="2">
    <source>
        <dbReference type="EMBL" id="RXN12514.1"/>
    </source>
</evidence>
<evidence type="ECO:0000259" key="1">
    <source>
        <dbReference type="PROSITE" id="PS50835"/>
    </source>
</evidence>
<accession>A0A498M0E3</accession>
<dbReference type="CDD" id="cd00096">
    <property type="entry name" value="Ig"/>
    <property type="match status" value="1"/>
</dbReference>
<organism evidence="2 3">
    <name type="scientific">Labeo rohita</name>
    <name type="common">Indian major carp</name>
    <name type="synonym">Cyprinus rohita</name>
    <dbReference type="NCBI Taxonomy" id="84645"/>
    <lineage>
        <taxon>Eukaryota</taxon>
        <taxon>Metazoa</taxon>
        <taxon>Chordata</taxon>
        <taxon>Craniata</taxon>
        <taxon>Vertebrata</taxon>
        <taxon>Euteleostomi</taxon>
        <taxon>Actinopterygii</taxon>
        <taxon>Neopterygii</taxon>
        <taxon>Teleostei</taxon>
        <taxon>Ostariophysi</taxon>
        <taxon>Cypriniformes</taxon>
        <taxon>Cyprinidae</taxon>
        <taxon>Labeoninae</taxon>
        <taxon>Labeonini</taxon>
        <taxon>Labeo</taxon>
    </lineage>
</organism>
<reference evidence="2 3" key="1">
    <citation type="submission" date="2018-03" db="EMBL/GenBank/DDBJ databases">
        <title>Draft genome sequence of Rohu Carp (Labeo rohita).</title>
        <authorList>
            <person name="Das P."/>
            <person name="Kushwaha B."/>
            <person name="Joshi C.G."/>
            <person name="Kumar D."/>
            <person name="Nagpure N.S."/>
            <person name="Sahoo L."/>
            <person name="Das S.P."/>
            <person name="Bit A."/>
            <person name="Patnaik S."/>
            <person name="Meher P.K."/>
            <person name="Jayasankar P."/>
            <person name="Koringa P.G."/>
            <person name="Patel N.V."/>
            <person name="Hinsu A.T."/>
            <person name="Kumar R."/>
            <person name="Pandey M."/>
            <person name="Agarwal S."/>
            <person name="Srivastava S."/>
            <person name="Singh M."/>
            <person name="Iquebal M.A."/>
            <person name="Jaiswal S."/>
            <person name="Angadi U.B."/>
            <person name="Kumar N."/>
            <person name="Raza M."/>
            <person name="Shah T.M."/>
            <person name="Rai A."/>
            <person name="Jena J.K."/>
        </authorList>
    </citation>
    <scope>NUCLEOTIDE SEQUENCE [LARGE SCALE GENOMIC DNA]</scope>
    <source>
        <strain evidence="2">DASCIFA01</strain>
        <tissue evidence="2">Testis</tissue>
    </source>
</reference>
<dbReference type="InterPro" id="IPR007110">
    <property type="entry name" value="Ig-like_dom"/>
</dbReference>
<proteinExistence type="predicted"/>
<comment type="caution">
    <text evidence="2">The sequence shown here is derived from an EMBL/GenBank/DDBJ whole genome shotgun (WGS) entry which is preliminary data.</text>
</comment>
<dbReference type="SUPFAM" id="SSF48726">
    <property type="entry name" value="Immunoglobulin"/>
    <property type="match status" value="1"/>
</dbReference>
<gene>
    <name evidence="2" type="ORF">ROHU_029483</name>
</gene>
<keyword evidence="3" id="KW-1185">Reference proteome</keyword>
<evidence type="ECO:0000313" key="3">
    <source>
        <dbReference type="Proteomes" id="UP000290572"/>
    </source>
</evidence>
<protein>
    <submittedName>
        <fullName evidence="2">Semaphorin-4D isoform X3</fullName>
    </submittedName>
</protein>
<name>A0A498M0E3_LABRO</name>
<sequence>MIPPLLREQSWSVHPHQAFLLFCLALGPRDVSVEWHINGQKLETPVTEYRHVISHDAVLVSSWLREEALNKDVQYECTAVSDAGNDVSKVDLRLNSRDEADVPLRDVERWRNALTDHNTLLQQWKKAWTWFMDHIMDPSERLLHPQPPPLIFGHQMRFGHLFGQFSRTQGGASLSESAIDHDCSLPKQAMHRTKRQAGKRDAGRDCSALAAAVQEACE</sequence>
<dbReference type="InterPro" id="IPR013783">
    <property type="entry name" value="Ig-like_fold"/>
</dbReference>